<evidence type="ECO:0000256" key="1">
    <source>
        <dbReference type="ARBA" id="ARBA00004447"/>
    </source>
</evidence>
<dbReference type="InterPro" id="IPR038577">
    <property type="entry name" value="GT10-like_C_sf"/>
</dbReference>
<evidence type="ECO:0000256" key="12">
    <source>
        <dbReference type="ARBA" id="ARBA00023316"/>
    </source>
</evidence>
<keyword evidence="12" id="KW-0961">Cell wall biogenesis/degradation</keyword>
<dbReference type="GO" id="GO:0032580">
    <property type="term" value="C:Golgi cisterna membrane"/>
    <property type="evidence" value="ECO:0007669"/>
    <property type="project" value="UniProtKB-SubCell"/>
</dbReference>
<comment type="caution">
    <text evidence="15">The sequence shown here is derived from an EMBL/GenBank/DDBJ whole genome shotgun (WGS) entry which is preliminary data.</text>
</comment>
<evidence type="ECO:0000256" key="4">
    <source>
        <dbReference type="ARBA" id="ARBA00022676"/>
    </source>
</evidence>
<keyword evidence="7" id="KW-0735">Signal-anchor</keyword>
<dbReference type="FunFam" id="3.40.50.11660:FF:000005">
    <property type="entry name" value="Glycoprotein 3-alpha-L-fucosyltransferase A"/>
    <property type="match status" value="1"/>
</dbReference>
<evidence type="ECO:0000256" key="11">
    <source>
        <dbReference type="ARBA" id="ARBA00023180"/>
    </source>
</evidence>
<evidence type="ECO:0000256" key="10">
    <source>
        <dbReference type="ARBA" id="ARBA00023136"/>
    </source>
</evidence>
<gene>
    <name evidence="15" type="primary">FUT11_1</name>
    <name evidence="15" type="ORF">Zm00014a_038329</name>
</gene>
<dbReference type="GO" id="GO:0008417">
    <property type="term" value="F:fucosyltransferase activity"/>
    <property type="evidence" value="ECO:0007669"/>
    <property type="project" value="InterPro"/>
</dbReference>
<evidence type="ECO:0000256" key="2">
    <source>
        <dbReference type="ARBA" id="ARBA00004922"/>
    </source>
</evidence>
<dbReference type="PANTHER" id="PTHR11929:SF220">
    <property type="entry name" value="FUCOSYLTRANSFERASE"/>
    <property type="match status" value="1"/>
</dbReference>
<dbReference type="AlphaFoldDB" id="A0A317Y9Z0"/>
<dbReference type="InterPro" id="IPR001503">
    <property type="entry name" value="Glyco_trans_10"/>
</dbReference>
<keyword evidence="5 13" id="KW-0808">Transferase</keyword>
<dbReference type="Gene3D" id="3.40.50.11660">
    <property type="entry name" value="Glycosyl transferase family 10, C-terminal domain"/>
    <property type="match status" value="1"/>
</dbReference>
<reference evidence="15" key="1">
    <citation type="journal article" date="2018" name="Nat. Genet.">
        <title>Extensive intraspecific gene order and gene structural variations between Mo17 and other maize genomes.</title>
        <authorList>
            <person name="Sun S."/>
            <person name="Zhou Y."/>
            <person name="Chen J."/>
            <person name="Shi J."/>
            <person name="Zhao H."/>
            <person name="Zhao H."/>
            <person name="Song W."/>
            <person name="Zhang M."/>
            <person name="Cui Y."/>
            <person name="Dong X."/>
            <person name="Liu H."/>
            <person name="Ma X."/>
            <person name="Jiao Y."/>
            <person name="Wang B."/>
            <person name="Wei X."/>
            <person name="Stein J.C."/>
            <person name="Glaubitz J.C."/>
            <person name="Lu F."/>
            <person name="Yu G."/>
            <person name="Liang C."/>
            <person name="Fengler K."/>
            <person name="Li B."/>
            <person name="Rafalski A."/>
            <person name="Schnable P.S."/>
            <person name="Ware D.H."/>
            <person name="Buckler E.S."/>
            <person name="Lai J."/>
        </authorList>
    </citation>
    <scope>NUCLEOTIDE SEQUENCE [LARGE SCALE GENOMIC DNA]</scope>
    <source>
        <tissue evidence="15">Seedling</tissue>
    </source>
</reference>
<dbReference type="Pfam" id="PF00852">
    <property type="entry name" value="Glyco_transf_10"/>
    <property type="match status" value="1"/>
</dbReference>
<sequence length="338" mass="37523">MIVSSHSQSQAGRRRRWRCLLPLLVGAAFLAEIAFLGRLDMAKNAEVVESWTTSFYRRSSHWGESVGRGAVPRADGDGDGEDEEIRRCEQRLEREDAVPYDRDFDRDPVLVGGAAKDWSKCYVGCQFGFSASKTPDATFGIAPDPSVEGILRSMESSQYYSENNIDVARGRGYKIVMTTSLSSDVPVGYFSWAEYDIMAPVPPKTEEALAVAFISNCGARNFRLQALEMLENLDVKIDSYGSCHRNRDGKVDKVDTLKRYRFSLAFENSNEEDYVTEKFFQSLVAGSIPVVVGAPNIQELSPGEGAILHIKELDDVVSVAKTMKNIASNPDAFNQSLR</sequence>
<comment type="similarity">
    <text evidence="3 13">Belongs to the glycosyltransferase 10 family.</text>
</comment>
<keyword evidence="10" id="KW-0472">Membrane</keyword>
<accession>A0A317Y9Z0</accession>
<dbReference type="PANTHER" id="PTHR11929">
    <property type="entry name" value="ALPHA- 1,3 -FUCOSYLTRANSFERASE"/>
    <property type="match status" value="1"/>
</dbReference>
<dbReference type="UniPathway" id="UPA00378"/>
<dbReference type="SUPFAM" id="SSF53756">
    <property type="entry name" value="UDP-Glycosyltransferase/glycogen phosphorylase"/>
    <property type="match status" value="1"/>
</dbReference>
<dbReference type="Proteomes" id="UP000251960">
    <property type="component" value="Chromosome 1"/>
</dbReference>
<evidence type="ECO:0000256" key="3">
    <source>
        <dbReference type="ARBA" id="ARBA00008919"/>
    </source>
</evidence>
<keyword evidence="11" id="KW-0325">Glycoprotein</keyword>
<keyword evidence="4 13" id="KW-0328">Glycosyltransferase</keyword>
<feature type="domain" description="Fucosyltransferase C-terminal" evidence="14">
    <location>
        <begin position="207"/>
        <end position="335"/>
    </location>
</feature>
<dbReference type="EC" id="2.4.1.-" evidence="13"/>
<keyword evidence="6 13" id="KW-0812">Transmembrane</keyword>
<evidence type="ECO:0000256" key="8">
    <source>
        <dbReference type="ARBA" id="ARBA00022989"/>
    </source>
</evidence>
<comment type="subcellular location">
    <subcellularLocation>
        <location evidence="1 13">Golgi apparatus</location>
        <location evidence="1 13">Golgi stack membrane</location>
        <topology evidence="1 13">Single-pass type II membrane protein</topology>
    </subcellularLocation>
</comment>
<evidence type="ECO:0000313" key="15">
    <source>
        <dbReference type="EMBL" id="PWZ55495.1"/>
    </source>
</evidence>
<dbReference type="EMBL" id="NCVQ01000001">
    <property type="protein sequence ID" value="PWZ55495.1"/>
    <property type="molecule type" value="Genomic_DNA"/>
</dbReference>
<keyword evidence="8" id="KW-1133">Transmembrane helix</keyword>
<dbReference type="InterPro" id="IPR055270">
    <property type="entry name" value="Glyco_tran_10_C"/>
</dbReference>
<dbReference type="GO" id="GO:0071555">
    <property type="term" value="P:cell wall organization"/>
    <property type="evidence" value="ECO:0007669"/>
    <property type="project" value="UniProtKB-KW"/>
</dbReference>
<evidence type="ECO:0000256" key="9">
    <source>
        <dbReference type="ARBA" id="ARBA00023034"/>
    </source>
</evidence>
<protein>
    <recommendedName>
        <fullName evidence="13">Fucosyltransferase</fullName>
        <ecNumber evidence="13">2.4.1.-</ecNumber>
    </recommendedName>
</protein>
<evidence type="ECO:0000256" key="6">
    <source>
        <dbReference type="ARBA" id="ARBA00022692"/>
    </source>
</evidence>
<comment type="pathway">
    <text evidence="2">Protein modification; protein glycosylation.</text>
</comment>
<evidence type="ECO:0000259" key="14">
    <source>
        <dbReference type="Pfam" id="PF00852"/>
    </source>
</evidence>
<dbReference type="ExpressionAtlas" id="A0A317Y9Z0">
    <property type="expression patterns" value="baseline and differential"/>
</dbReference>
<name>A0A317Y9Z0_MAIZE</name>
<keyword evidence="9 13" id="KW-0333">Golgi apparatus</keyword>
<evidence type="ECO:0000256" key="5">
    <source>
        <dbReference type="ARBA" id="ARBA00022679"/>
    </source>
</evidence>
<evidence type="ECO:0000256" key="7">
    <source>
        <dbReference type="ARBA" id="ARBA00022968"/>
    </source>
</evidence>
<proteinExistence type="inferred from homology"/>
<evidence type="ECO:0000256" key="13">
    <source>
        <dbReference type="RuleBase" id="RU003832"/>
    </source>
</evidence>
<organism evidence="15">
    <name type="scientific">Zea mays</name>
    <name type="common">Maize</name>
    <dbReference type="NCBI Taxonomy" id="4577"/>
    <lineage>
        <taxon>Eukaryota</taxon>
        <taxon>Viridiplantae</taxon>
        <taxon>Streptophyta</taxon>
        <taxon>Embryophyta</taxon>
        <taxon>Tracheophyta</taxon>
        <taxon>Spermatophyta</taxon>
        <taxon>Magnoliopsida</taxon>
        <taxon>Liliopsida</taxon>
        <taxon>Poales</taxon>
        <taxon>Poaceae</taxon>
        <taxon>PACMAD clade</taxon>
        <taxon>Panicoideae</taxon>
        <taxon>Andropogonodae</taxon>
        <taxon>Andropogoneae</taxon>
        <taxon>Tripsacinae</taxon>
        <taxon>Zea</taxon>
    </lineage>
</organism>